<comment type="similarity">
    <text evidence="3">Belongs to the AcsF family.</text>
</comment>
<organism evidence="15 16">
    <name type="scientific">Brunnivagina elsteri CCALA 953</name>
    <dbReference type="NCBI Taxonomy" id="987040"/>
    <lineage>
        <taxon>Bacteria</taxon>
        <taxon>Bacillati</taxon>
        <taxon>Cyanobacteriota</taxon>
        <taxon>Cyanophyceae</taxon>
        <taxon>Nostocales</taxon>
        <taxon>Calotrichaceae</taxon>
        <taxon>Brunnivagina</taxon>
    </lineage>
</organism>
<evidence type="ECO:0000256" key="1">
    <source>
        <dbReference type="ARBA" id="ARBA00001962"/>
    </source>
</evidence>
<keyword evidence="13" id="KW-1133">Transmembrane helix</keyword>
<evidence type="ECO:0000256" key="13">
    <source>
        <dbReference type="SAM" id="Phobius"/>
    </source>
</evidence>
<evidence type="ECO:0000256" key="5">
    <source>
        <dbReference type="ARBA" id="ARBA00022531"/>
    </source>
</evidence>
<evidence type="ECO:0000256" key="9">
    <source>
        <dbReference type="ARBA" id="ARBA00023004"/>
    </source>
</evidence>
<dbReference type="EMBL" id="NTFS01000008">
    <property type="protein sequence ID" value="PAX60495.1"/>
    <property type="molecule type" value="Genomic_DNA"/>
</dbReference>
<accession>A0A2A2TPZ2</accession>
<dbReference type="GO" id="GO:0015995">
    <property type="term" value="P:chlorophyll biosynthetic process"/>
    <property type="evidence" value="ECO:0007669"/>
    <property type="project" value="UniProtKB-UniRule"/>
</dbReference>
<keyword evidence="10" id="KW-0149">Chlorophyll biosynthesis</keyword>
<evidence type="ECO:0000256" key="11">
    <source>
        <dbReference type="ARBA" id="ARBA00049231"/>
    </source>
</evidence>
<dbReference type="GO" id="GO:0048529">
    <property type="term" value="F:magnesium-protoporphyrin IX monomethyl ester (oxidative) cyclase activity"/>
    <property type="evidence" value="ECO:0007669"/>
    <property type="project" value="UniProtKB-UniRule"/>
</dbReference>
<keyword evidence="8" id="KW-0560">Oxidoreductase</keyword>
<dbReference type="PANTHER" id="PTHR31053">
    <property type="entry name" value="MAGNESIUM-PROTOPORPHYRIN IX MONOMETHYL ESTER [OXIDATIVE] CYCLASE, CHLOROPLASTIC"/>
    <property type="match status" value="1"/>
</dbReference>
<feature type="domain" description="Rubrerythrin diiron-binding" evidence="14">
    <location>
        <begin position="83"/>
        <end position="212"/>
    </location>
</feature>
<dbReference type="GO" id="GO:0046872">
    <property type="term" value="F:metal ion binding"/>
    <property type="evidence" value="ECO:0007669"/>
    <property type="project" value="UniProtKB-KW"/>
</dbReference>
<evidence type="ECO:0000256" key="8">
    <source>
        <dbReference type="ARBA" id="ARBA00023002"/>
    </source>
</evidence>
<evidence type="ECO:0000313" key="16">
    <source>
        <dbReference type="Proteomes" id="UP000218238"/>
    </source>
</evidence>
<evidence type="ECO:0000256" key="12">
    <source>
        <dbReference type="NCBIfam" id="TIGR02029"/>
    </source>
</evidence>
<keyword evidence="13" id="KW-0812">Transmembrane</keyword>
<dbReference type="GO" id="GO:0015979">
    <property type="term" value="P:photosynthesis"/>
    <property type="evidence" value="ECO:0007669"/>
    <property type="project" value="UniProtKB-KW"/>
</dbReference>
<name>A0A2A2TPZ2_9CYAN</name>
<dbReference type="OrthoDB" id="9818845at2"/>
<keyword evidence="13" id="KW-0472">Membrane</keyword>
<keyword evidence="16" id="KW-1185">Reference proteome</keyword>
<comment type="catalytic activity">
    <reaction evidence="11">
        <text>Mg-protoporphyrin IX 13-monomethyl ester + 3 NADPH + 3 O2 + 2 H(+) = 3,8-divinyl protochlorophyllide a + 3 NADP(+) + 5 H2O</text>
        <dbReference type="Rhea" id="RHEA:33235"/>
        <dbReference type="ChEBI" id="CHEBI:15377"/>
        <dbReference type="ChEBI" id="CHEBI:15378"/>
        <dbReference type="ChEBI" id="CHEBI:15379"/>
        <dbReference type="ChEBI" id="CHEBI:57783"/>
        <dbReference type="ChEBI" id="CHEBI:58349"/>
        <dbReference type="ChEBI" id="CHEBI:58632"/>
        <dbReference type="ChEBI" id="CHEBI:60491"/>
        <dbReference type="EC" id="1.14.13.81"/>
    </reaction>
</comment>
<dbReference type="InterPro" id="IPR009078">
    <property type="entry name" value="Ferritin-like_SF"/>
</dbReference>
<dbReference type="InterPro" id="IPR008434">
    <property type="entry name" value="AcsF"/>
</dbReference>
<keyword evidence="6" id="KW-0479">Metal-binding</keyword>
<dbReference type="EC" id="1.14.13.81" evidence="4 12"/>
<dbReference type="PANTHER" id="PTHR31053:SF2">
    <property type="entry name" value="MAGNESIUM-PROTOPORPHYRIN IX MONOMETHYL ESTER [OXIDATIVE] CYCLASE, CHLOROPLASTIC"/>
    <property type="match status" value="1"/>
</dbReference>
<evidence type="ECO:0000259" key="14">
    <source>
        <dbReference type="Pfam" id="PF02915"/>
    </source>
</evidence>
<proteinExistence type="inferred from homology"/>
<evidence type="ECO:0000256" key="4">
    <source>
        <dbReference type="ARBA" id="ARBA00012092"/>
    </source>
</evidence>
<dbReference type="RefSeq" id="WP_095719981.1">
    <property type="nucleotide sequence ID" value="NZ_NTFS01000008.1"/>
</dbReference>
<reference evidence="15 16" key="1">
    <citation type="submission" date="2017-08" db="EMBL/GenBank/DDBJ databases">
        <title>Draft genome sequence of filamentous cyanobacterium Calothrix elsteri CCALA 953.</title>
        <authorList>
            <person name="Gagunashvili A.N."/>
            <person name="Elster J."/>
            <person name="Andresson O.S."/>
        </authorList>
    </citation>
    <scope>NUCLEOTIDE SEQUENCE [LARGE SCALE GENOMIC DNA]</scope>
    <source>
        <strain evidence="15 16">CCALA 953</strain>
    </source>
</reference>
<gene>
    <name evidence="15" type="primary">acsF</name>
    <name evidence="15" type="ORF">CK510_01390</name>
</gene>
<comment type="caution">
    <text evidence="15">The sequence shown here is derived from an EMBL/GenBank/DDBJ whole genome shotgun (WGS) entry which is preliminary data.</text>
</comment>
<comment type="cofactor">
    <cofactor evidence="1">
        <name>Fe cation</name>
        <dbReference type="ChEBI" id="CHEBI:24875"/>
    </cofactor>
</comment>
<evidence type="ECO:0000256" key="6">
    <source>
        <dbReference type="ARBA" id="ARBA00022723"/>
    </source>
</evidence>
<evidence type="ECO:0000256" key="3">
    <source>
        <dbReference type="ARBA" id="ARBA00006550"/>
    </source>
</evidence>
<feature type="transmembrane region" description="Helical" evidence="13">
    <location>
        <begin position="326"/>
        <end position="343"/>
    </location>
</feature>
<evidence type="ECO:0000256" key="7">
    <source>
        <dbReference type="ARBA" id="ARBA00022857"/>
    </source>
</evidence>
<evidence type="ECO:0000256" key="2">
    <source>
        <dbReference type="ARBA" id="ARBA00005173"/>
    </source>
</evidence>
<keyword evidence="7" id="KW-0521">NADP</keyword>
<sequence length="351" mass="41058">MSNTDNMQSNTNVLVNETQIYPGFYTTNIKKLANVDYLRFQGAFDTVITDLKNDYNKDKFVRDNSFNQSWDHIQGEARELIIKLLEMYCAAEYSGFILYKELSYQLRETNSTLSDGFRLMSRDEARHASFLNKALTDFHLTPSLEFLKKEGRKYHSLPFAWFIHSTYLSEKISSCYYINIFDHLVSHPEYSIYPLFGLYKSWSEDEDRHGDFVGTIIKSQTNLSNGLKARLVCKFYLVLIFSMTYLKYKDNEKLFALIGLDSREYYITTIKSVNKSVEKHLPVILDIENSMFFKKLDACMLHISENKKIGISNHYKLLKFIKKTPHYVALFLIMLSLFLIKSIDTQANRIA</sequence>
<keyword evidence="9" id="KW-0408">Iron</keyword>
<dbReference type="SUPFAM" id="SSF47240">
    <property type="entry name" value="Ferritin-like"/>
    <property type="match status" value="1"/>
</dbReference>
<dbReference type="Pfam" id="PF02915">
    <property type="entry name" value="Rubrerythrin"/>
    <property type="match status" value="1"/>
</dbReference>
<dbReference type="AlphaFoldDB" id="A0A2A2TPZ2"/>
<dbReference type="UniPathway" id="UPA00668"/>
<keyword evidence="5" id="KW-0602">Photosynthesis</keyword>
<comment type="pathway">
    <text evidence="2">Porphyrin-containing compound metabolism; chlorophyll biosynthesis.</text>
</comment>
<dbReference type="Proteomes" id="UP000218238">
    <property type="component" value="Unassembled WGS sequence"/>
</dbReference>
<protein>
    <recommendedName>
        <fullName evidence="4 12">Magnesium-protoporphyrin IX monomethyl ester (oxidative) cyclase</fullName>
        <ecNumber evidence="4 12">1.14.13.81</ecNumber>
    </recommendedName>
</protein>
<evidence type="ECO:0000313" key="15">
    <source>
        <dbReference type="EMBL" id="PAX60495.1"/>
    </source>
</evidence>
<evidence type="ECO:0000256" key="10">
    <source>
        <dbReference type="ARBA" id="ARBA00023171"/>
    </source>
</evidence>
<dbReference type="NCBIfam" id="TIGR02029">
    <property type="entry name" value="AcsF"/>
    <property type="match status" value="1"/>
</dbReference>
<dbReference type="InterPro" id="IPR003251">
    <property type="entry name" value="Rr_diiron-bd_dom"/>
</dbReference>